<dbReference type="GO" id="GO:0008270">
    <property type="term" value="F:zinc ion binding"/>
    <property type="evidence" value="ECO:0007669"/>
    <property type="project" value="UniProtKB-KW"/>
</dbReference>
<dbReference type="GO" id="GO:0045467">
    <property type="term" value="P:R7 cell development"/>
    <property type="evidence" value="ECO:0007669"/>
    <property type="project" value="UniProtKB-ARBA"/>
</dbReference>
<evidence type="ECO:0000313" key="14">
    <source>
        <dbReference type="Proteomes" id="UP000594454"/>
    </source>
</evidence>
<feature type="compositionally biased region" description="Polar residues" evidence="10">
    <location>
        <begin position="228"/>
        <end position="239"/>
    </location>
</feature>
<dbReference type="SUPFAM" id="SSF57667">
    <property type="entry name" value="beta-beta-alpha zinc fingers"/>
    <property type="match status" value="1"/>
</dbReference>
<evidence type="ECO:0000259" key="12">
    <source>
        <dbReference type="PROSITE" id="PS50157"/>
    </source>
</evidence>
<dbReference type="SUPFAM" id="SSF54695">
    <property type="entry name" value="POZ domain"/>
    <property type="match status" value="1"/>
</dbReference>
<dbReference type="EMBL" id="LR899014">
    <property type="protein sequence ID" value="CAD7092642.1"/>
    <property type="molecule type" value="Genomic_DNA"/>
</dbReference>
<dbReference type="FunFam" id="3.30.710.10:FF:000091">
    <property type="entry name" value="Lola, isoform F"/>
    <property type="match status" value="1"/>
</dbReference>
<proteinExistence type="predicted"/>
<evidence type="ECO:0000256" key="9">
    <source>
        <dbReference type="PROSITE-ProRule" id="PRU00042"/>
    </source>
</evidence>
<comment type="subcellular location">
    <subcellularLocation>
        <location evidence="1">Nucleus</location>
    </subcellularLocation>
</comment>
<evidence type="ECO:0000256" key="7">
    <source>
        <dbReference type="ARBA" id="ARBA00023242"/>
    </source>
</evidence>
<feature type="region of interest" description="Disordered" evidence="10">
    <location>
        <begin position="855"/>
        <end position="897"/>
    </location>
</feature>
<feature type="compositionally biased region" description="Polar residues" evidence="10">
    <location>
        <begin position="876"/>
        <end position="896"/>
    </location>
</feature>
<feature type="compositionally biased region" description="Low complexity" evidence="10">
    <location>
        <begin position="666"/>
        <end position="682"/>
    </location>
</feature>
<dbReference type="InterPro" id="IPR051095">
    <property type="entry name" value="Dros_DevTransReg"/>
</dbReference>
<evidence type="ECO:0000313" key="13">
    <source>
        <dbReference type="EMBL" id="CAD7092642.1"/>
    </source>
</evidence>
<dbReference type="OrthoDB" id="10004641at2759"/>
<keyword evidence="3" id="KW-0221">Differentiation</keyword>
<keyword evidence="6" id="KW-0804">Transcription</keyword>
<organism evidence="13 14">
    <name type="scientific">Hermetia illucens</name>
    <name type="common">Black soldier fly</name>
    <dbReference type="NCBI Taxonomy" id="343691"/>
    <lineage>
        <taxon>Eukaryota</taxon>
        <taxon>Metazoa</taxon>
        <taxon>Ecdysozoa</taxon>
        <taxon>Arthropoda</taxon>
        <taxon>Hexapoda</taxon>
        <taxon>Insecta</taxon>
        <taxon>Pterygota</taxon>
        <taxon>Neoptera</taxon>
        <taxon>Endopterygota</taxon>
        <taxon>Diptera</taxon>
        <taxon>Brachycera</taxon>
        <taxon>Stratiomyomorpha</taxon>
        <taxon>Stratiomyidae</taxon>
        <taxon>Hermetiinae</taxon>
        <taxon>Hermetia</taxon>
    </lineage>
</organism>
<dbReference type="PROSITE" id="PS50097">
    <property type="entry name" value="BTB"/>
    <property type="match status" value="1"/>
</dbReference>
<dbReference type="PROSITE" id="PS50157">
    <property type="entry name" value="ZINC_FINGER_C2H2_2"/>
    <property type="match status" value="4"/>
</dbReference>
<feature type="compositionally biased region" description="Low complexity" evidence="10">
    <location>
        <begin position="216"/>
        <end position="227"/>
    </location>
</feature>
<dbReference type="GO" id="GO:0048813">
    <property type="term" value="P:dendrite morphogenesis"/>
    <property type="evidence" value="ECO:0007669"/>
    <property type="project" value="UniProtKB-ARBA"/>
</dbReference>
<evidence type="ECO:0008006" key="15">
    <source>
        <dbReference type="Google" id="ProtNLM"/>
    </source>
</evidence>
<dbReference type="InterPro" id="IPR036236">
    <property type="entry name" value="Znf_C2H2_sf"/>
</dbReference>
<dbReference type="Pfam" id="PF00651">
    <property type="entry name" value="BTB"/>
    <property type="match status" value="1"/>
</dbReference>
<evidence type="ECO:0000256" key="6">
    <source>
        <dbReference type="ARBA" id="ARBA00023163"/>
    </source>
</evidence>
<dbReference type="GO" id="GO:0016199">
    <property type="term" value="P:axon midline choice point recognition"/>
    <property type="evidence" value="ECO:0007669"/>
    <property type="project" value="UniProtKB-ARBA"/>
</dbReference>
<feature type="region of interest" description="Disordered" evidence="10">
    <location>
        <begin position="795"/>
        <end position="815"/>
    </location>
</feature>
<dbReference type="GO" id="GO:0035167">
    <property type="term" value="P:larval lymph gland hemopoiesis"/>
    <property type="evidence" value="ECO:0007669"/>
    <property type="project" value="UniProtKB-ARBA"/>
</dbReference>
<feature type="compositionally biased region" description="Acidic residues" evidence="10">
    <location>
        <begin position="274"/>
        <end position="288"/>
    </location>
</feature>
<evidence type="ECO:0000256" key="10">
    <source>
        <dbReference type="SAM" id="MobiDB-lite"/>
    </source>
</evidence>
<accession>A0A7R8Z451</accession>
<dbReference type="GO" id="GO:0007464">
    <property type="term" value="P:R3/R4 cell fate commitment"/>
    <property type="evidence" value="ECO:0007669"/>
    <property type="project" value="UniProtKB-ARBA"/>
</dbReference>
<dbReference type="PANTHER" id="PTHR23110">
    <property type="entry name" value="BTB DOMAIN TRANSCRIPTION FACTOR"/>
    <property type="match status" value="1"/>
</dbReference>
<keyword evidence="2" id="KW-0217">Developmental protein</keyword>
<feature type="region of interest" description="Disordered" evidence="10">
    <location>
        <begin position="143"/>
        <end position="239"/>
    </location>
</feature>
<dbReference type="PROSITE" id="PS00028">
    <property type="entry name" value="ZINC_FINGER_C2H2_1"/>
    <property type="match status" value="1"/>
</dbReference>
<dbReference type="Proteomes" id="UP000594454">
    <property type="component" value="Chromosome 6"/>
</dbReference>
<feature type="region of interest" description="Disordered" evidence="10">
    <location>
        <begin position="666"/>
        <end position="694"/>
    </location>
</feature>
<evidence type="ECO:0000256" key="8">
    <source>
        <dbReference type="ARBA" id="ARBA00037382"/>
    </source>
</evidence>
<evidence type="ECO:0000256" key="4">
    <source>
        <dbReference type="ARBA" id="ARBA00022902"/>
    </source>
</evidence>
<feature type="compositionally biased region" description="Polar residues" evidence="10">
    <location>
        <begin position="174"/>
        <end position="187"/>
    </location>
</feature>
<reference evidence="13 14" key="1">
    <citation type="submission" date="2020-11" db="EMBL/GenBank/DDBJ databases">
        <authorList>
            <person name="Wallbank WR R."/>
            <person name="Pardo Diaz C."/>
            <person name="Kozak K."/>
            <person name="Martin S."/>
            <person name="Jiggins C."/>
            <person name="Moest M."/>
            <person name="Warren A I."/>
            <person name="Generalovic N T."/>
            <person name="Byers J.R.P. K."/>
            <person name="Montejo-Kovacevich G."/>
            <person name="Yen C E."/>
        </authorList>
    </citation>
    <scope>NUCLEOTIDE SEQUENCE [LARGE SCALE GENOMIC DNA]</scope>
</reference>
<dbReference type="InterPro" id="IPR000210">
    <property type="entry name" value="BTB/POZ_dom"/>
</dbReference>
<feature type="domain" description="BTB" evidence="11">
    <location>
        <begin position="32"/>
        <end position="97"/>
    </location>
</feature>
<keyword evidence="7" id="KW-0539">Nucleus</keyword>
<keyword evidence="5" id="KW-0805">Transcription regulation</keyword>
<keyword evidence="9" id="KW-0862">Zinc</keyword>
<sequence>MDDDQQFCLRWNNHQSTLISVFDTLLENGTLVDCTLAAEGKFLKAHKVVLSACSPYFATLLSQQYDKHPIFILKDVKFQELRAMMDYMYRGEVNISQDQLAALLKAAESLQIKGLSDSRGGASSAVSGSAGICASQKSDHKALSVPVTSGPIKSNSPSGGYTIEQKRPRHAVGASSSIESQAGSREGSSSPTSRKRKRIRRRSMDNLTIDNHEHSNSSSQSMQINSSVAPSNTSTAMGSVPSSVAVSQAIVTQQTGAVAGTSGIVTAGTNTEGAEQEVDNDNGDEEDESGKLANMRKEQNKRKQHTSDVDQKDSGGEILIEPKSEYDDGNDETVEDLTLDDEELLEDLEQAGPSHGGGEGSSQGYAQWQVERSQDDVFMATQESAGQQRDPQVKLDKSEQTDMTTEEFELDDCILESNDIVITQNKDGFVLHVKKLGNITTTAKLPMADDQAQLPPQQAQPQPQQTIQQVQQQTQQLEDIKPQIAAITSCHALKLPSNECELIQLKKATPSTSTVIGTTTIIQPVGDAQAINNLLGLREVNLQQKTIGPRIKFSRGKFSPIQQANSNAGLQITERHEEKKYEIQEIDLNSQAQASIISDLVKYAEIDDIELPDGTKIGIGFAPAEISEHMQGSQVTQVTTEHAGSPSDSPGQCHETTVTKSYTLLTTSPMKPQTQQTHQTTTYELSLSDSSMTQSDENEKLYVCRHCGKKYRWKSTLRRHENVECGDHIKNVQGEVVGRLEIKDALPNEAIETDGGDACIDGIDDGEKGDGDATTAMGDMNDESASELAGVTVKIERTSPSPSTNTAHESNRSEGNADFSYDIKISSPISWAFEPIKTEKSLMSDVTTTVYAAVKKSRKSSSSSPTVSIRSKPRILQSQSGTNIQPMNSNANGTGNTDKRYRILFQNSRIRKESLEHSDDMIYNGDYEKPWICRNCNRNYKWKNSLKCHLKNECGQPPRYFCNKMCGYRTNVHILIKIFDYIIPIKLKVFVWTGEGLHKRPKSPPSSPDDQPCDLRLITTATIKELVAAATSTTSAPTLPLTLPPPLPALAATAGTSSITVASTTAATAVAVGQTAGIGTNYANLVAAVAAAATSPISKLSACLTTTSVPQTQQQLSTSKGSGASATASGSHQSPLHAVKFCSPIGIESMQQAIGVNLPPSGGLPSVVSTASLTSPLLSVPMNSGSTSASNLPGAGTYWTILETVPLQASTSSDQSGENVPECPNLLTQATVVVQIPSSAAHHLHYEPKVGVKNERNHIVFEHPSSSTVISGASDSTPETVFAATSSVVSSATTLPENNVNVVIEKSEVNDFTNFLAPKNLKSENMQYVCEKCGKAYKIKGSLKRHKSYECGVSPALACRFCKHKNVTTLPTYHHNDGMLQTESSSHFVYSNINRDDANQAILESAKLPTVPTTLVKQQVKEMRKSYFEHKKLLQYPEISLIANDGEFLALKRIAVLSSSNPERLIQWPCHETPTSPVTVKHRKQFGTLQTKHSSDSNFKCPLCSLKYRSQAFLNDHMRKEHAILI</sequence>
<evidence type="ECO:0000256" key="1">
    <source>
        <dbReference type="ARBA" id="ARBA00004123"/>
    </source>
</evidence>
<comment type="function">
    <text evidence="8">Putative transcription factor required for axon growth and guidance in the central and peripheral nervous systems. Repels CNS axons away from the midline by promoting the expression of the midline repellent sli and its receptor robo.</text>
</comment>
<evidence type="ECO:0000256" key="5">
    <source>
        <dbReference type="ARBA" id="ARBA00023015"/>
    </source>
</evidence>
<gene>
    <name evidence="13" type="ORF">HERILL_LOCUS14987</name>
</gene>
<feature type="domain" description="C2H2-type" evidence="12">
    <location>
        <begin position="1499"/>
        <end position="1523"/>
    </location>
</feature>
<feature type="domain" description="C2H2-type" evidence="12">
    <location>
        <begin position="1328"/>
        <end position="1355"/>
    </location>
</feature>
<feature type="compositionally biased region" description="Low complexity" evidence="10">
    <location>
        <begin position="860"/>
        <end position="870"/>
    </location>
</feature>
<feature type="domain" description="C2H2-type" evidence="12">
    <location>
        <begin position="702"/>
        <end position="729"/>
    </location>
</feature>
<dbReference type="Gene3D" id="3.30.160.60">
    <property type="entry name" value="Classic Zinc Finger"/>
    <property type="match status" value="2"/>
</dbReference>
<dbReference type="GO" id="GO:0007526">
    <property type="term" value="P:larval somatic muscle development"/>
    <property type="evidence" value="ECO:0007669"/>
    <property type="project" value="UniProtKB-ARBA"/>
</dbReference>
<dbReference type="GO" id="GO:0006357">
    <property type="term" value="P:regulation of transcription by RNA polymerase II"/>
    <property type="evidence" value="ECO:0007669"/>
    <property type="project" value="TreeGrafter"/>
</dbReference>
<dbReference type="GO" id="GO:0008406">
    <property type="term" value="P:gonad development"/>
    <property type="evidence" value="ECO:0007669"/>
    <property type="project" value="UniProtKB-ARBA"/>
</dbReference>
<evidence type="ECO:0000256" key="3">
    <source>
        <dbReference type="ARBA" id="ARBA00022782"/>
    </source>
</evidence>
<feature type="domain" description="C2H2-type" evidence="12">
    <location>
        <begin position="931"/>
        <end position="958"/>
    </location>
</feature>
<evidence type="ECO:0000259" key="11">
    <source>
        <dbReference type="PROSITE" id="PS50097"/>
    </source>
</evidence>
<evidence type="ECO:0000256" key="2">
    <source>
        <dbReference type="ARBA" id="ARBA00022473"/>
    </source>
</evidence>
<dbReference type="Gene3D" id="3.30.710.10">
    <property type="entry name" value="Potassium Channel Kv1.1, Chain A"/>
    <property type="match status" value="1"/>
</dbReference>
<dbReference type="PANTHER" id="PTHR23110:SF111">
    <property type="entry name" value="LONGITUDINALS LACKING PROTEIN, ISOFORMS F_I_K_T"/>
    <property type="match status" value="1"/>
</dbReference>
<dbReference type="GO" id="GO:0005634">
    <property type="term" value="C:nucleus"/>
    <property type="evidence" value="ECO:0007669"/>
    <property type="project" value="UniProtKB-SubCell"/>
</dbReference>
<protein>
    <recommendedName>
        <fullName evidence="15">Longitudinals lacking protein</fullName>
    </recommendedName>
</protein>
<feature type="region of interest" description="Disordered" evidence="10">
    <location>
        <begin position="268"/>
        <end position="332"/>
    </location>
</feature>
<keyword evidence="9" id="KW-0863">Zinc-finger</keyword>
<dbReference type="CDD" id="cd18315">
    <property type="entry name" value="BTB_POZ_BAB-like"/>
    <property type="match status" value="1"/>
</dbReference>
<dbReference type="InterPro" id="IPR013087">
    <property type="entry name" value="Znf_C2H2_type"/>
</dbReference>
<feature type="compositionally biased region" description="Polar residues" evidence="10">
    <location>
        <begin position="683"/>
        <end position="694"/>
    </location>
</feature>
<dbReference type="SMART" id="SM00225">
    <property type="entry name" value="BTB"/>
    <property type="match status" value="1"/>
</dbReference>
<keyword evidence="14" id="KW-1185">Reference proteome</keyword>
<dbReference type="GO" id="GO:0045476">
    <property type="term" value="P:nurse cell apoptotic process"/>
    <property type="evidence" value="ECO:0007669"/>
    <property type="project" value="UniProtKB-ARBA"/>
</dbReference>
<feature type="compositionally biased region" description="Basic and acidic residues" evidence="10">
    <location>
        <begin position="305"/>
        <end position="326"/>
    </location>
</feature>
<name>A0A7R8Z451_HERIL</name>
<dbReference type="InterPro" id="IPR011333">
    <property type="entry name" value="SKP1/BTB/POZ_sf"/>
</dbReference>
<dbReference type="SMART" id="SM00355">
    <property type="entry name" value="ZnF_C2H2"/>
    <property type="match status" value="4"/>
</dbReference>
<feature type="compositionally biased region" description="Polar residues" evidence="10">
    <location>
        <begin position="798"/>
        <end position="808"/>
    </location>
</feature>
<keyword evidence="4" id="KW-0524">Neurogenesis</keyword>
<keyword evidence="9" id="KW-0479">Metal-binding</keyword>
<dbReference type="InParanoid" id="A0A7R8Z451"/>